<reference evidence="1" key="1">
    <citation type="submission" date="2023-07" db="EMBL/GenBank/DDBJ databases">
        <title>Black Yeasts Isolated from many extreme environments.</title>
        <authorList>
            <person name="Coleine C."/>
            <person name="Stajich J.E."/>
            <person name="Selbmann L."/>
        </authorList>
    </citation>
    <scope>NUCLEOTIDE SEQUENCE</scope>
    <source>
        <strain evidence="1">CCFEE 5714</strain>
    </source>
</reference>
<protein>
    <submittedName>
        <fullName evidence="1">Uncharacterized protein</fullName>
    </submittedName>
</protein>
<sequence length="161" mass="17357">MGKRGPPPKPSALRLLESGNRGRRPLPLNEPQPSRPPAVPPPPPYVSGYARTEWERVIGDLCATGVYANVDQTMLAAYCMAYGRWRLAEDVASRLAVQDPTTHGLLLKTQSGNVVQNPAVGVANVARRDMLRLAAEFGLTPSGRVALDNSGQHPDDPIART</sequence>
<dbReference type="EMBL" id="JAUTXU010001069">
    <property type="protein sequence ID" value="KAK3673071.1"/>
    <property type="molecule type" value="Genomic_DNA"/>
</dbReference>
<dbReference type="Proteomes" id="UP001281147">
    <property type="component" value="Unassembled WGS sequence"/>
</dbReference>
<accession>A0ACC3M8D6</accession>
<keyword evidence="2" id="KW-1185">Reference proteome</keyword>
<organism evidence="1 2">
    <name type="scientific">Vermiconidia calcicola</name>
    <dbReference type="NCBI Taxonomy" id="1690605"/>
    <lineage>
        <taxon>Eukaryota</taxon>
        <taxon>Fungi</taxon>
        <taxon>Dikarya</taxon>
        <taxon>Ascomycota</taxon>
        <taxon>Pezizomycotina</taxon>
        <taxon>Dothideomycetes</taxon>
        <taxon>Dothideomycetidae</taxon>
        <taxon>Mycosphaerellales</taxon>
        <taxon>Extremaceae</taxon>
        <taxon>Vermiconidia</taxon>
    </lineage>
</organism>
<proteinExistence type="predicted"/>
<evidence type="ECO:0000313" key="1">
    <source>
        <dbReference type="EMBL" id="KAK3673071.1"/>
    </source>
</evidence>
<evidence type="ECO:0000313" key="2">
    <source>
        <dbReference type="Proteomes" id="UP001281147"/>
    </source>
</evidence>
<comment type="caution">
    <text evidence="1">The sequence shown here is derived from an EMBL/GenBank/DDBJ whole genome shotgun (WGS) entry which is preliminary data.</text>
</comment>
<feature type="non-terminal residue" evidence="1">
    <location>
        <position position="161"/>
    </location>
</feature>
<name>A0ACC3M8D6_9PEZI</name>
<gene>
    <name evidence="1" type="ORF">LTR37_021570</name>
</gene>